<dbReference type="RefSeq" id="XP_033671683.1">
    <property type="nucleotide sequence ID" value="XM_033811700.1"/>
</dbReference>
<dbReference type="Proteomes" id="UP000799537">
    <property type="component" value="Unassembled WGS sequence"/>
</dbReference>
<sequence length="147" mass="16260">MLRSVGEMIAMDASVLPKHRKHYSPKKLLTKAMAERQPTSGLSGSSWPMSNFYPLGHLGHSHSIVNGTRRVVLKVLSRLLSKALDLEQTNFDNYPHRSPIMQCELDPANGTEIATNGSESMCSHHNRPFHHQPRCSGSGSVLFCPIA</sequence>
<evidence type="ECO:0000313" key="1">
    <source>
        <dbReference type="EMBL" id="KAF2170794.1"/>
    </source>
</evidence>
<gene>
    <name evidence="1" type="ORF">M409DRAFT_51050</name>
</gene>
<organism evidence="1 2">
    <name type="scientific">Zasmidium cellare ATCC 36951</name>
    <dbReference type="NCBI Taxonomy" id="1080233"/>
    <lineage>
        <taxon>Eukaryota</taxon>
        <taxon>Fungi</taxon>
        <taxon>Dikarya</taxon>
        <taxon>Ascomycota</taxon>
        <taxon>Pezizomycotina</taxon>
        <taxon>Dothideomycetes</taxon>
        <taxon>Dothideomycetidae</taxon>
        <taxon>Mycosphaerellales</taxon>
        <taxon>Mycosphaerellaceae</taxon>
        <taxon>Zasmidium</taxon>
    </lineage>
</organism>
<proteinExistence type="predicted"/>
<dbReference type="EMBL" id="ML993584">
    <property type="protein sequence ID" value="KAF2170794.1"/>
    <property type="molecule type" value="Genomic_DNA"/>
</dbReference>
<name>A0A6A6CUF4_ZASCE</name>
<reference evidence="1" key="1">
    <citation type="journal article" date="2020" name="Stud. Mycol.">
        <title>101 Dothideomycetes genomes: a test case for predicting lifestyles and emergence of pathogens.</title>
        <authorList>
            <person name="Haridas S."/>
            <person name="Albert R."/>
            <person name="Binder M."/>
            <person name="Bloem J."/>
            <person name="Labutti K."/>
            <person name="Salamov A."/>
            <person name="Andreopoulos B."/>
            <person name="Baker S."/>
            <person name="Barry K."/>
            <person name="Bills G."/>
            <person name="Bluhm B."/>
            <person name="Cannon C."/>
            <person name="Castanera R."/>
            <person name="Culley D."/>
            <person name="Daum C."/>
            <person name="Ezra D."/>
            <person name="Gonzalez J."/>
            <person name="Henrissat B."/>
            <person name="Kuo A."/>
            <person name="Liang C."/>
            <person name="Lipzen A."/>
            <person name="Lutzoni F."/>
            <person name="Magnuson J."/>
            <person name="Mondo S."/>
            <person name="Nolan M."/>
            <person name="Ohm R."/>
            <person name="Pangilinan J."/>
            <person name="Park H.-J."/>
            <person name="Ramirez L."/>
            <person name="Alfaro M."/>
            <person name="Sun H."/>
            <person name="Tritt A."/>
            <person name="Yoshinaga Y."/>
            <person name="Zwiers L.-H."/>
            <person name="Turgeon B."/>
            <person name="Goodwin S."/>
            <person name="Spatafora J."/>
            <person name="Crous P."/>
            <person name="Grigoriev I."/>
        </authorList>
    </citation>
    <scope>NUCLEOTIDE SEQUENCE</scope>
    <source>
        <strain evidence="1">ATCC 36951</strain>
    </source>
</reference>
<keyword evidence="2" id="KW-1185">Reference proteome</keyword>
<evidence type="ECO:0000313" key="2">
    <source>
        <dbReference type="Proteomes" id="UP000799537"/>
    </source>
</evidence>
<dbReference type="AlphaFoldDB" id="A0A6A6CUF4"/>
<protein>
    <submittedName>
        <fullName evidence="1">Uncharacterized protein</fullName>
    </submittedName>
</protein>
<dbReference type="GeneID" id="54564972"/>
<accession>A0A6A6CUF4</accession>